<keyword evidence="4 9" id="KW-0349">Heme</keyword>
<dbReference type="AlphaFoldDB" id="A0A5C2RX56"/>
<evidence type="ECO:0000313" key="12">
    <source>
        <dbReference type="Proteomes" id="UP000313359"/>
    </source>
</evidence>
<dbReference type="InterPro" id="IPR001128">
    <property type="entry name" value="Cyt_P450"/>
</dbReference>
<name>A0A5C2RX56_9APHY</name>
<dbReference type="PRINTS" id="PR00385">
    <property type="entry name" value="P450"/>
</dbReference>
<comment type="pathway">
    <text evidence="2">Secondary metabolite biosynthesis.</text>
</comment>
<dbReference type="Gene3D" id="1.10.630.10">
    <property type="entry name" value="Cytochrome P450"/>
    <property type="match status" value="1"/>
</dbReference>
<feature type="binding site" description="axial binding residue" evidence="9">
    <location>
        <position position="481"/>
    </location>
    <ligand>
        <name>heme</name>
        <dbReference type="ChEBI" id="CHEBI:30413"/>
    </ligand>
    <ligandPart>
        <name>Fe</name>
        <dbReference type="ChEBI" id="CHEBI:18248"/>
    </ligandPart>
</feature>
<comment type="cofactor">
    <cofactor evidence="1 9">
        <name>heme</name>
        <dbReference type="ChEBI" id="CHEBI:30413"/>
    </cofactor>
</comment>
<protein>
    <submittedName>
        <fullName evidence="11">Cytochrome P450</fullName>
    </submittedName>
</protein>
<dbReference type="PROSITE" id="PS00086">
    <property type="entry name" value="CYTOCHROME_P450"/>
    <property type="match status" value="1"/>
</dbReference>
<dbReference type="GO" id="GO:0020037">
    <property type="term" value="F:heme binding"/>
    <property type="evidence" value="ECO:0007669"/>
    <property type="project" value="InterPro"/>
</dbReference>
<dbReference type="PRINTS" id="PR00463">
    <property type="entry name" value="EP450I"/>
</dbReference>
<keyword evidence="7 9" id="KW-0408">Iron</keyword>
<dbReference type="GO" id="GO:0004497">
    <property type="term" value="F:monooxygenase activity"/>
    <property type="evidence" value="ECO:0007669"/>
    <property type="project" value="UniProtKB-KW"/>
</dbReference>
<keyword evidence="8 10" id="KW-0503">Monooxygenase</keyword>
<dbReference type="Pfam" id="PF00067">
    <property type="entry name" value="p450"/>
    <property type="match status" value="1"/>
</dbReference>
<proteinExistence type="inferred from homology"/>
<dbReference type="GO" id="GO:0005506">
    <property type="term" value="F:iron ion binding"/>
    <property type="evidence" value="ECO:0007669"/>
    <property type="project" value="InterPro"/>
</dbReference>
<gene>
    <name evidence="11" type="ORF">L227DRAFT_555133</name>
</gene>
<dbReference type="PANTHER" id="PTHR24305:SF166">
    <property type="entry name" value="CYTOCHROME P450 12A4, MITOCHONDRIAL-RELATED"/>
    <property type="match status" value="1"/>
</dbReference>
<keyword evidence="6 10" id="KW-0560">Oxidoreductase</keyword>
<organism evidence="11 12">
    <name type="scientific">Lentinus tigrinus ALCF2SS1-6</name>
    <dbReference type="NCBI Taxonomy" id="1328759"/>
    <lineage>
        <taxon>Eukaryota</taxon>
        <taxon>Fungi</taxon>
        <taxon>Dikarya</taxon>
        <taxon>Basidiomycota</taxon>
        <taxon>Agaricomycotina</taxon>
        <taxon>Agaricomycetes</taxon>
        <taxon>Polyporales</taxon>
        <taxon>Polyporaceae</taxon>
        <taxon>Lentinus</taxon>
    </lineage>
</organism>
<dbReference type="GO" id="GO:0016705">
    <property type="term" value="F:oxidoreductase activity, acting on paired donors, with incorporation or reduction of molecular oxygen"/>
    <property type="evidence" value="ECO:0007669"/>
    <property type="project" value="InterPro"/>
</dbReference>
<dbReference type="OrthoDB" id="1470350at2759"/>
<accession>A0A5C2RX56</accession>
<dbReference type="InterPro" id="IPR002401">
    <property type="entry name" value="Cyt_P450_E_grp-I"/>
</dbReference>
<dbReference type="PANTHER" id="PTHR24305">
    <property type="entry name" value="CYTOCHROME P450"/>
    <property type="match status" value="1"/>
</dbReference>
<dbReference type="InterPro" id="IPR050121">
    <property type="entry name" value="Cytochrome_P450_monoxygenase"/>
</dbReference>
<evidence type="ECO:0000256" key="3">
    <source>
        <dbReference type="ARBA" id="ARBA00010617"/>
    </source>
</evidence>
<evidence type="ECO:0000256" key="5">
    <source>
        <dbReference type="ARBA" id="ARBA00022723"/>
    </source>
</evidence>
<keyword evidence="5 9" id="KW-0479">Metal-binding</keyword>
<reference evidence="11" key="1">
    <citation type="journal article" date="2018" name="Genome Biol. Evol.">
        <title>Genomics and development of Lentinus tigrinus, a white-rot wood-decaying mushroom with dimorphic fruiting bodies.</title>
        <authorList>
            <person name="Wu B."/>
            <person name="Xu Z."/>
            <person name="Knudson A."/>
            <person name="Carlson A."/>
            <person name="Chen N."/>
            <person name="Kovaka S."/>
            <person name="LaButti K."/>
            <person name="Lipzen A."/>
            <person name="Pennachio C."/>
            <person name="Riley R."/>
            <person name="Schakwitz W."/>
            <person name="Umezawa K."/>
            <person name="Ohm R.A."/>
            <person name="Grigoriev I.V."/>
            <person name="Nagy L.G."/>
            <person name="Gibbons J."/>
            <person name="Hibbett D."/>
        </authorList>
    </citation>
    <scope>NUCLEOTIDE SEQUENCE [LARGE SCALE GENOMIC DNA]</scope>
    <source>
        <strain evidence="11">ALCF2SS1-6</strain>
    </source>
</reference>
<evidence type="ECO:0000256" key="4">
    <source>
        <dbReference type="ARBA" id="ARBA00022617"/>
    </source>
</evidence>
<dbReference type="EMBL" id="ML122296">
    <property type="protein sequence ID" value="RPD55386.1"/>
    <property type="molecule type" value="Genomic_DNA"/>
</dbReference>
<dbReference type="STRING" id="1328759.A0A5C2RX56"/>
<comment type="similarity">
    <text evidence="3 10">Belongs to the cytochrome P450 family.</text>
</comment>
<keyword evidence="12" id="KW-1185">Reference proteome</keyword>
<sequence>MSNSISLIFGLGLVGVLALVIQRTVFRKSSPLHNIPGPSSDSWLKGNFHHLANPHNEKWSEELVRTYAPVAKLTGPFGQIWLHVYDPKALYSIVIKDQDVWAKNALGANGFLVGPGLLTTQGEQHRKQRKMLTPVFSAAYLRNVTTLFYETSFKLRDALRKEVDSDAREVDALKWTGRTALELVGQGALGYSFDPLIEDVTDPFADAVKSFFGATSALRVARTILGPFALLGPAWFRRKVVELIPSTRVQRLKEIVDTMHQRSVDIVSQKKAAMENGDDAILRQIGDGKDIMSILLKANMAASEKEKLSEEEVIAQVSTFILAGMDTTSNATCRLLQLLAANPSVQQKLRDEILNAQAGQEVSYDEVMGLPYLDAVTRETLRLYGPVEKVGRKATQDTVLPLHEPIKGTDGSLITEIHVPKGTIVMLNLWACNTNKALWGEDAYEWKPERWLSPLPRALEEARVPGVYSNLMSFHGGSRACIGFKYAQLELKVVLSVLLTNFKFELTDKDIVWNHAGVAFPSVGKSRKPEMPLKISAIRNPTTV</sequence>
<evidence type="ECO:0000256" key="10">
    <source>
        <dbReference type="RuleBase" id="RU000461"/>
    </source>
</evidence>
<evidence type="ECO:0000313" key="11">
    <source>
        <dbReference type="EMBL" id="RPD55386.1"/>
    </source>
</evidence>
<evidence type="ECO:0000256" key="9">
    <source>
        <dbReference type="PIRSR" id="PIRSR602401-1"/>
    </source>
</evidence>
<evidence type="ECO:0000256" key="7">
    <source>
        <dbReference type="ARBA" id="ARBA00023004"/>
    </source>
</evidence>
<evidence type="ECO:0000256" key="8">
    <source>
        <dbReference type="ARBA" id="ARBA00023033"/>
    </source>
</evidence>
<dbReference type="SUPFAM" id="SSF48264">
    <property type="entry name" value="Cytochrome P450"/>
    <property type="match status" value="1"/>
</dbReference>
<dbReference type="InterPro" id="IPR036396">
    <property type="entry name" value="Cyt_P450_sf"/>
</dbReference>
<dbReference type="InterPro" id="IPR017972">
    <property type="entry name" value="Cyt_P450_CS"/>
</dbReference>
<dbReference type="Proteomes" id="UP000313359">
    <property type="component" value="Unassembled WGS sequence"/>
</dbReference>
<evidence type="ECO:0000256" key="6">
    <source>
        <dbReference type="ARBA" id="ARBA00023002"/>
    </source>
</evidence>
<evidence type="ECO:0000256" key="1">
    <source>
        <dbReference type="ARBA" id="ARBA00001971"/>
    </source>
</evidence>
<evidence type="ECO:0000256" key="2">
    <source>
        <dbReference type="ARBA" id="ARBA00005179"/>
    </source>
</evidence>